<organism evidence="2 3">
    <name type="scientific">Occallatibacter riparius</name>
    <dbReference type="NCBI Taxonomy" id="1002689"/>
    <lineage>
        <taxon>Bacteria</taxon>
        <taxon>Pseudomonadati</taxon>
        <taxon>Acidobacteriota</taxon>
        <taxon>Terriglobia</taxon>
        <taxon>Terriglobales</taxon>
        <taxon>Acidobacteriaceae</taxon>
        <taxon>Occallatibacter</taxon>
    </lineage>
</organism>
<evidence type="ECO:0000313" key="2">
    <source>
        <dbReference type="EMBL" id="UWZ82853.1"/>
    </source>
</evidence>
<gene>
    <name evidence="2" type="ORF">MOP44_20070</name>
</gene>
<feature type="region of interest" description="Disordered" evidence="1">
    <location>
        <begin position="136"/>
        <end position="167"/>
    </location>
</feature>
<evidence type="ECO:0000313" key="3">
    <source>
        <dbReference type="Proteomes" id="UP001059380"/>
    </source>
</evidence>
<name>A0A9J7BNX3_9BACT</name>
<dbReference type="Proteomes" id="UP001059380">
    <property type="component" value="Chromosome"/>
</dbReference>
<reference evidence="2" key="1">
    <citation type="submission" date="2021-04" db="EMBL/GenBank/DDBJ databases">
        <title>Phylogenetic analysis of Acidobacteriaceae.</title>
        <authorList>
            <person name="Qiu L."/>
            <person name="Zhang Q."/>
        </authorList>
    </citation>
    <scope>NUCLEOTIDE SEQUENCE</scope>
    <source>
        <strain evidence="2">DSM 25168</strain>
    </source>
</reference>
<feature type="compositionally biased region" description="Pro residues" evidence="1">
    <location>
        <begin position="148"/>
        <end position="158"/>
    </location>
</feature>
<dbReference type="RefSeq" id="WP_260792134.1">
    <property type="nucleotide sequence ID" value="NZ_CP093313.1"/>
</dbReference>
<protein>
    <submittedName>
        <fullName evidence="2">Uncharacterized protein</fullName>
    </submittedName>
</protein>
<feature type="compositionally biased region" description="Basic and acidic residues" evidence="1">
    <location>
        <begin position="136"/>
        <end position="147"/>
    </location>
</feature>
<dbReference type="KEGG" id="orp:MOP44_20070"/>
<dbReference type="EMBL" id="CP093313">
    <property type="protein sequence ID" value="UWZ82853.1"/>
    <property type="molecule type" value="Genomic_DNA"/>
</dbReference>
<sequence>MMKQSPLDMASRLKLTSLRAIATEVAHLNHIPVPSSFTLTELMKLFSNVAGPKAPIITEIYNWGRVDWKDASAGTFRFATLYHPNFEMYLDGNWERGWDGWTSDTAWLSQGELSYDTDWRVSVVAWNEWGHSDKRWSDSFNRGDDPSKPPPSPDPGPGPQEQHPSGIEFYNCDNTPMSDTGHLPVLFHLRNVTTNGAWQYWNVDAGYDDNLECGARSMLQPFTVPGLTAGNTYEWVVTKPDDPECSDSSTDPTDPSHCPVFGPGTVTIGSDNVLVIQYPPV</sequence>
<evidence type="ECO:0000256" key="1">
    <source>
        <dbReference type="SAM" id="MobiDB-lite"/>
    </source>
</evidence>
<proteinExistence type="predicted"/>
<dbReference type="AlphaFoldDB" id="A0A9J7BNX3"/>
<accession>A0A9J7BNX3</accession>
<keyword evidence="3" id="KW-1185">Reference proteome</keyword>